<dbReference type="InParanoid" id="I7MDX0"/>
<dbReference type="AlphaFoldDB" id="I7MDX0"/>
<sequence length="780" mass="89095">MDSKIDQGISYNFANIALYQQLLNQKNQAQAISTISHSNYQQGKQFESNSSSSVNNSHLQNASDNITCPVLFNLVPNQQSLIKDNSGMHLLAQIQQQNSSDQPNILQIQQLSQTKNILPSEVPYALIRNNFMQPVLQLQMAQQQPLLLGVQDQLSALPLIQPAQLANTKQDIYNINNLLQKLNIQNEPSNNPQQNLLIFQQPAMLLQSQQQQQQFFQNPQLLAHANLLNTSNNNLIGQTIQSNNEQKINKDLNQISAKMNDQLLLVNNQNQQMNQFQQLNSQLFANQMILPAENQSMYFNKIPLNHLELNQQALISQQLQQQLIMQKNMGANAQILLASSNELMQLQNQESQNQLQNEQNRQNLQNYKSLLPPLKNVNLQDKTIQGITPFQNSEDISSSTTISNSQKGLILNNQYSNTLSPQRASNPSIQSIQQSSSLTHINHGEKTEDCSNIFSTGKVIASLKDIDQNDLTFSHNPQIFLSQKLLPVQMKNDSQNNKIVANQRTSNEIYNSVEDLKYGQNKGFQKQKSTGDREKNGTFNRVLHSSQSSSSSTPLKSKTSKKEEKNLRKQHVKMYQNPLNSEFIQSQLSSCLSDNNSKESKDNKQAKTRNNEDPYKNYGYDSQIKNQLRKQVLKCFFKNVSTYVDKFESQIAHQFPNLEKNALKSLCKYWSQFDNPTKRENLKNDEYKSLCQTLGINSEIKPLGQKSIKEVFCLKNDFSEGLKYLFTSFNEDLSLHSKKQKQKKMKELYIETSEEILDDILGRQRKKKDAQNGQQNKDTN</sequence>
<proteinExistence type="predicted"/>
<accession>I7MDX0</accession>
<feature type="compositionally biased region" description="Low complexity" evidence="1">
    <location>
        <begin position="545"/>
        <end position="557"/>
    </location>
</feature>
<dbReference type="RefSeq" id="XP_001013122.2">
    <property type="nucleotide sequence ID" value="XM_001013122.2"/>
</dbReference>
<reference evidence="3" key="1">
    <citation type="journal article" date="2006" name="PLoS Biol.">
        <title>Macronuclear genome sequence of the ciliate Tetrahymena thermophila, a model eukaryote.</title>
        <authorList>
            <person name="Eisen J.A."/>
            <person name="Coyne R.S."/>
            <person name="Wu M."/>
            <person name="Wu D."/>
            <person name="Thiagarajan M."/>
            <person name="Wortman J.R."/>
            <person name="Badger J.H."/>
            <person name="Ren Q."/>
            <person name="Amedeo P."/>
            <person name="Jones K.M."/>
            <person name="Tallon L.J."/>
            <person name="Delcher A.L."/>
            <person name="Salzberg S.L."/>
            <person name="Silva J.C."/>
            <person name="Haas B.J."/>
            <person name="Majoros W.H."/>
            <person name="Farzad M."/>
            <person name="Carlton J.M."/>
            <person name="Smith R.K. Jr."/>
            <person name="Garg J."/>
            <person name="Pearlman R.E."/>
            <person name="Karrer K.M."/>
            <person name="Sun L."/>
            <person name="Manning G."/>
            <person name="Elde N.C."/>
            <person name="Turkewitz A.P."/>
            <person name="Asai D.J."/>
            <person name="Wilkes D.E."/>
            <person name="Wang Y."/>
            <person name="Cai H."/>
            <person name="Collins K."/>
            <person name="Stewart B.A."/>
            <person name="Lee S.R."/>
            <person name="Wilamowska K."/>
            <person name="Weinberg Z."/>
            <person name="Ruzzo W.L."/>
            <person name="Wloga D."/>
            <person name="Gaertig J."/>
            <person name="Frankel J."/>
            <person name="Tsao C.-C."/>
            <person name="Gorovsky M.A."/>
            <person name="Keeling P.J."/>
            <person name="Waller R.F."/>
            <person name="Patron N.J."/>
            <person name="Cherry J.M."/>
            <person name="Stover N.A."/>
            <person name="Krieger C.J."/>
            <person name="del Toro C."/>
            <person name="Ryder H.F."/>
            <person name="Williamson S.C."/>
            <person name="Barbeau R.A."/>
            <person name="Hamilton E.P."/>
            <person name="Orias E."/>
        </authorList>
    </citation>
    <scope>NUCLEOTIDE SEQUENCE [LARGE SCALE GENOMIC DNA]</scope>
    <source>
        <strain evidence="3">SB210</strain>
    </source>
</reference>
<dbReference type="KEGG" id="tet:TTHERM_00294900"/>
<keyword evidence="3" id="KW-1185">Reference proteome</keyword>
<feature type="compositionally biased region" description="Basic and acidic residues" evidence="1">
    <location>
        <begin position="596"/>
        <end position="615"/>
    </location>
</feature>
<gene>
    <name evidence="2" type="ORF">TTHERM_00294900</name>
</gene>
<dbReference type="Proteomes" id="UP000009168">
    <property type="component" value="Unassembled WGS sequence"/>
</dbReference>
<name>I7MDX0_TETTS</name>
<evidence type="ECO:0000256" key="1">
    <source>
        <dbReference type="SAM" id="MobiDB-lite"/>
    </source>
</evidence>
<evidence type="ECO:0000313" key="3">
    <source>
        <dbReference type="Proteomes" id="UP000009168"/>
    </source>
</evidence>
<protein>
    <submittedName>
        <fullName evidence="2">Uncharacterized protein</fullName>
    </submittedName>
</protein>
<feature type="region of interest" description="Disordered" evidence="1">
    <location>
        <begin position="592"/>
        <end position="618"/>
    </location>
</feature>
<feature type="region of interest" description="Disordered" evidence="1">
    <location>
        <begin position="520"/>
        <end position="568"/>
    </location>
</feature>
<evidence type="ECO:0000313" key="2">
    <source>
        <dbReference type="EMBL" id="EAR92877.2"/>
    </source>
</evidence>
<dbReference type="GeneID" id="7833285"/>
<organism evidence="2 3">
    <name type="scientific">Tetrahymena thermophila (strain SB210)</name>
    <dbReference type="NCBI Taxonomy" id="312017"/>
    <lineage>
        <taxon>Eukaryota</taxon>
        <taxon>Sar</taxon>
        <taxon>Alveolata</taxon>
        <taxon>Ciliophora</taxon>
        <taxon>Intramacronucleata</taxon>
        <taxon>Oligohymenophorea</taxon>
        <taxon>Hymenostomatida</taxon>
        <taxon>Tetrahymenina</taxon>
        <taxon>Tetrahymenidae</taxon>
        <taxon>Tetrahymena</taxon>
    </lineage>
</organism>
<dbReference type="EMBL" id="GG662740">
    <property type="protein sequence ID" value="EAR92877.2"/>
    <property type="molecule type" value="Genomic_DNA"/>
</dbReference>